<organism evidence="16 17">
    <name type="scientific">Candidatus Ichthyocystis hellenicum</name>
    <dbReference type="NCBI Taxonomy" id="1561003"/>
    <lineage>
        <taxon>Bacteria</taxon>
        <taxon>Pseudomonadati</taxon>
        <taxon>Pseudomonadota</taxon>
        <taxon>Betaproteobacteria</taxon>
        <taxon>Burkholderiales</taxon>
        <taxon>Candidatus Ichthyocystis</taxon>
    </lineage>
</organism>
<dbReference type="RefSeq" id="WP_092342907.1">
    <property type="nucleotide sequence ID" value="NZ_FLSL01000085.1"/>
</dbReference>
<comment type="cofactor">
    <cofactor evidence="11 14">
        <name>a divalent metal cation</name>
        <dbReference type="ChEBI" id="CHEBI:60240"/>
    </cofactor>
    <text evidence="11 14">Binds 1 divalent metal cation per subunit.</text>
</comment>
<name>A0A0S4M443_9BURK</name>
<dbReference type="InterPro" id="IPR000056">
    <property type="entry name" value="Ribul_P_3_epim-like"/>
</dbReference>
<dbReference type="FunFam" id="3.20.20.70:FF:000004">
    <property type="entry name" value="Ribulose-phosphate 3-epimerase"/>
    <property type="match status" value="1"/>
</dbReference>
<evidence type="ECO:0000313" key="16">
    <source>
        <dbReference type="EMBL" id="CUT17482.1"/>
    </source>
</evidence>
<dbReference type="CDD" id="cd00429">
    <property type="entry name" value="RPE"/>
    <property type="match status" value="1"/>
</dbReference>
<dbReference type="Proteomes" id="UP000198651">
    <property type="component" value="Chromosome I"/>
</dbReference>
<dbReference type="PANTHER" id="PTHR11749">
    <property type="entry name" value="RIBULOSE-5-PHOSPHATE-3-EPIMERASE"/>
    <property type="match status" value="1"/>
</dbReference>
<dbReference type="GO" id="GO:0004750">
    <property type="term" value="F:D-ribulose-phosphate 3-epimerase activity"/>
    <property type="evidence" value="ECO:0007669"/>
    <property type="project" value="UniProtKB-UniRule"/>
</dbReference>
<feature type="binding site" evidence="11 14">
    <location>
        <position position="36"/>
    </location>
    <ligand>
        <name>a divalent metal cation</name>
        <dbReference type="ChEBI" id="CHEBI:60240"/>
    </ligand>
</feature>
<sequence length="225" mass="24572">MSGVRIAPSILSADFSRLGEEVRAIEDAGADWVHFDVMDGHYVPNMTVGPCVCKAIHSSTAMPIDVHLMVNRADDFIAMFAKSGARIITIHPESTNHLNRSLSLIRECGCLAGVALNPATPCCVLDYVLDSVDLVLVMLVNPGFAGQKMIHSVLPKINSLKYRLDLYYAKTSRRINIEVDGGVSVCNVCELAQRGADIFVMGSAFFGQSESYVETVQKFRSVLMD</sequence>
<comment type="pathway">
    <text evidence="11">Carbohydrate degradation.</text>
</comment>
<dbReference type="SUPFAM" id="SSF51366">
    <property type="entry name" value="Ribulose-phoshate binding barrel"/>
    <property type="match status" value="1"/>
</dbReference>
<dbReference type="GO" id="GO:0019253">
    <property type="term" value="P:reductive pentose-phosphate cycle"/>
    <property type="evidence" value="ECO:0007669"/>
    <property type="project" value="UniProtKB-KW"/>
</dbReference>
<feature type="binding site" evidence="11 15">
    <location>
        <position position="9"/>
    </location>
    <ligand>
        <name>substrate</name>
    </ligand>
</feature>
<dbReference type="Gene3D" id="3.20.20.70">
    <property type="entry name" value="Aldolase class I"/>
    <property type="match status" value="1"/>
</dbReference>
<evidence type="ECO:0000256" key="1">
    <source>
        <dbReference type="ARBA" id="ARBA00001782"/>
    </source>
</evidence>
<dbReference type="GO" id="GO:0019323">
    <property type="term" value="P:pentose catabolic process"/>
    <property type="evidence" value="ECO:0007669"/>
    <property type="project" value="UniProtKB-UniRule"/>
</dbReference>
<dbReference type="PIRSF" id="PIRSF001461">
    <property type="entry name" value="RPE"/>
    <property type="match status" value="1"/>
</dbReference>
<feature type="binding site" evidence="15">
    <location>
        <position position="182"/>
    </location>
    <ligand>
        <name>substrate</name>
    </ligand>
</feature>
<keyword evidence="14" id="KW-0170">Cobalt</keyword>
<dbReference type="STRING" id="1561003.Ark11_0646"/>
<comment type="cofactor">
    <cofactor evidence="4">
        <name>Zn(2+)</name>
        <dbReference type="ChEBI" id="CHEBI:29105"/>
    </cofactor>
</comment>
<dbReference type="GO" id="GO:0046872">
    <property type="term" value="F:metal ion binding"/>
    <property type="evidence" value="ECO:0007669"/>
    <property type="project" value="UniProtKB-UniRule"/>
</dbReference>
<dbReference type="PROSITE" id="PS01085">
    <property type="entry name" value="RIBUL_P_3_EPIMER_1"/>
    <property type="match status" value="1"/>
</dbReference>
<comment type="cofactor">
    <cofactor evidence="2">
        <name>Mn(2+)</name>
        <dbReference type="ChEBI" id="CHEBI:29035"/>
    </cofactor>
</comment>
<dbReference type="PATRIC" id="fig|1561003.3.peg.650"/>
<dbReference type="GO" id="GO:0005737">
    <property type="term" value="C:cytoplasm"/>
    <property type="evidence" value="ECO:0007669"/>
    <property type="project" value="UniProtKB-ARBA"/>
</dbReference>
<feature type="active site" description="Proton acceptor" evidence="11 13">
    <location>
        <position position="36"/>
    </location>
</feature>
<comment type="cofactor">
    <cofactor evidence="3">
        <name>Co(2+)</name>
        <dbReference type="ChEBI" id="CHEBI:48828"/>
    </cofactor>
</comment>
<feature type="active site" description="Proton donor" evidence="11 13">
    <location>
        <position position="180"/>
    </location>
</feature>
<evidence type="ECO:0000256" key="9">
    <source>
        <dbReference type="ARBA" id="ARBA00022723"/>
    </source>
</evidence>
<keyword evidence="9 11" id="KW-0479">Metal-binding</keyword>
<feature type="binding site" evidence="11 15">
    <location>
        <position position="67"/>
    </location>
    <ligand>
        <name>substrate</name>
    </ligand>
</feature>
<feature type="binding site" evidence="11 14">
    <location>
        <position position="180"/>
    </location>
    <ligand>
        <name>a divalent metal cation</name>
        <dbReference type="ChEBI" id="CHEBI:60240"/>
    </ligand>
</feature>
<dbReference type="HAMAP" id="MF_02227">
    <property type="entry name" value="RPE"/>
    <property type="match status" value="1"/>
</dbReference>
<keyword evidence="14" id="KW-0862">Zinc</keyword>
<gene>
    <name evidence="11 16" type="primary">rpe</name>
    <name evidence="16" type="ORF">Ark11_0646</name>
</gene>
<dbReference type="Pfam" id="PF00834">
    <property type="entry name" value="Ribul_P_3_epim"/>
    <property type="match status" value="1"/>
</dbReference>
<feature type="binding site" evidence="11 15">
    <location>
        <begin position="202"/>
        <end position="203"/>
    </location>
    <ligand>
        <name>substrate</name>
    </ligand>
</feature>
<keyword evidence="11 12" id="KW-0119">Carbohydrate metabolism</keyword>
<comment type="similarity">
    <text evidence="6 11 12">Belongs to the ribulose-phosphate 3-epimerase family.</text>
</comment>
<dbReference type="NCBIfam" id="NF004076">
    <property type="entry name" value="PRK05581.1-4"/>
    <property type="match status" value="1"/>
</dbReference>
<keyword evidence="17" id="KW-1185">Reference proteome</keyword>
<evidence type="ECO:0000256" key="3">
    <source>
        <dbReference type="ARBA" id="ARBA00001941"/>
    </source>
</evidence>
<accession>A0A0S4M443</accession>
<evidence type="ECO:0000256" key="13">
    <source>
        <dbReference type="PIRSR" id="PIRSR001461-1"/>
    </source>
</evidence>
<dbReference type="InterPro" id="IPR011060">
    <property type="entry name" value="RibuloseP-bd_barrel"/>
</dbReference>
<evidence type="ECO:0000256" key="6">
    <source>
        <dbReference type="ARBA" id="ARBA00009541"/>
    </source>
</evidence>
<feature type="binding site" evidence="11 15">
    <location>
        <begin position="143"/>
        <end position="146"/>
    </location>
    <ligand>
        <name>substrate</name>
    </ligand>
</feature>
<dbReference type="EMBL" id="LN906597">
    <property type="protein sequence ID" value="CUT17482.1"/>
    <property type="molecule type" value="Genomic_DNA"/>
</dbReference>
<evidence type="ECO:0000256" key="7">
    <source>
        <dbReference type="ARBA" id="ARBA00013188"/>
    </source>
</evidence>
<evidence type="ECO:0000256" key="8">
    <source>
        <dbReference type="ARBA" id="ARBA00022567"/>
    </source>
</evidence>
<comment type="catalytic activity">
    <reaction evidence="1 11 12">
        <text>D-ribulose 5-phosphate = D-xylulose 5-phosphate</text>
        <dbReference type="Rhea" id="RHEA:13677"/>
        <dbReference type="ChEBI" id="CHEBI:57737"/>
        <dbReference type="ChEBI" id="CHEBI:58121"/>
        <dbReference type="EC" id="5.1.3.1"/>
    </reaction>
</comment>
<evidence type="ECO:0000256" key="5">
    <source>
        <dbReference type="ARBA" id="ARBA00001954"/>
    </source>
</evidence>
<evidence type="ECO:0000256" key="2">
    <source>
        <dbReference type="ARBA" id="ARBA00001936"/>
    </source>
</evidence>
<evidence type="ECO:0000256" key="4">
    <source>
        <dbReference type="ARBA" id="ARBA00001947"/>
    </source>
</evidence>
<feature type="binding site" evidence="11 14">
    <location>
        <position position="67"/>
    </location>
    <ligand>
        <name>a divalent metal cation</name>
        <dbReference type="ChEBI" id="CHEBI:60240"/>
    </ligand>
</feature>
<evidence type="ECO:0000256" key="12">
    <source>
        <dbReference type="PIRNR" id="PIRNR001461"/>
    </source>
</evidence>
<proteinExistence type="inferred from homology"/>
<evidence type="ECO:0000256" key="11">
    <source>
        <dbReference type="HAMAP-Rule" id="MF_02227"/>
    </source>
</evidence>
<keyword evidence="14" id="KW-0464">Manganese</keyword>
<evidence type="ECO:0000256" key="10">
    <source>
        <dbReference type="ARBA" id="ARBA00023235"/>
    </source>
</evidence>
<dbReference type="InterPro" id="IPR013785">
    <property type="entry name" value="Aldolase_TIM"/>
</dbReference>
<dbReference type="InterPro" id="IPR026019">
    <property type="entry name" value="Ribul_P_3_epim"/>
</dbReference>
<dbReference type="AlphaFoldDB" id="A0A0S4M443"/>
<evidence type="ECO:0000256" key="15">
    <source>
        <dbReference type="PIRSR" id="PIRSR001461-3"/>
    </source>
</evidence>
<keyword evidence="10 11" id="KW-0413">Isomerase</keyword>
<protein>
    <recommendedName>
        <fullName evidence="7 11">Ribulose-phosphate 3-epimerase</fullName>
        <ecNumber evidence="7 11">5.1.3.1</ecNumber>
    </recommendedName>
</protein>
<evidence type="ECO:0000256" key="14">
    <source>
        <dbReference type="PIRSR" id="PIRSR001461-2"/>
    </source>
</evidence>
<comment type="function">
    <text evidence="11">Catalyzes the reversible epimerization of D-ribulose 5-phosphate to D-xylulose 5-phosphate.</text>
</comment>
<feature type="binding site" evidence="11 14">
    <location>
        <position position="34"/>
    </location>
    <ligand>
        <name>a divalent metal cation</name>
        <dbReference type="ChEBI" id="CHEBI:60240"/>
    </ligand>
</feature>
<reference evidence="17" key="1">
    <citation type="submission" date="2015-11" db="EMBL/GenBank/DDBJ databases">
        <authorList>
            <person name="Seth-Smith H.M.B."/>
        </authorList>
    </citation>
    <scope>NUCLEOTIDE SEQUENCE [LARGE SCALE GENOMIC DNA]</scope>
    <source>
        <strain evidence="17">2013Ark11</strain>
    </source>
</reference>
<evidence type="ECO:0000313" key="17">
    <source>
        <dbReference type="Proteomes" id="UP000198651"/>
    </source>
</evidence>
<comment type="cofactor">
    <cofactor evidence="5">
        <name>Fe(2+)</name>
        <dbReference type="ChEBI" id="CHEBI:29033"/>
    </cofactor>
</comment>
<dbReference type="OrthoDB" id="1645589at2"/>
<keyword evidence="8" id="KW-0113">Calvin cycle</keyword>
<feature type="binding site" evidence="11">
    <location>
        <begin position="180"/>
        <end position="182"/>
    </location>
    <ligand>
        <name>substrate</name>
    </ligand>
</feature>
<dbReference type="GO" id="GO:0006098">
    <property type="term" value="P:pentose-phosphate shunt"/>
    <property type="evidence" value="ECO:0007669"/>
    <property type="project" value="UniProtKB-UniRule"/>
</dbReference>
<dbReference type="NCBIfam" id="TIGR01163">
    <property type="entry name" value="rpe"/>
    <property type="match status" value="1"/>
</dbReference>
<dbReference type="EC" id="5.1.3.1" evidence="7 11"/>